<dbReference type="EMBL" id="SMKW01000004">
    <property type="protein sequence ID" value="TDD55262.1"/>
    <property type="molecule type" value="Genomic_DNA"/>
</dbReference>
<dbReference type="InterPro" id="IPR005656">
    <property type="entry name" value="MmgE_PrpD"/>
</dbReference>
<dbReference type="AlphaFoldDB" id="A0A4R4ZFL3"/>
<dbReference type="Pfam" id="PF19305">
    <property type="entry name" value="MmgE_PrpD_C"/>
    <property type="match status" value="1"/>
</dbReference>
<accession>A0A4R4ZFL3</accession>
<dbReference type="InterPro" id="IPR045336">
    <property type="entry name" value="MmgE_PrpD_N"/>
</dbReference>
<evidence type="ECO:0000313" key="5">
    <source>
        <dbReference type="Proteomes" id="UP000294947"/>
    </source>
</evidence>
<organism evidence="4 5">
    <name type="scientific">Saccharopolyspora elongata</name>
    <dbReference type="NCBI Taxonomy" id="2530387"/>
    <lineage>
        <taxon>Bacteria</taxon>
        <taxon>Bacillati</taxon>
        <taxon>Actinomycetota</taxon>
        <taxon>Actinomycetes</taxon>
        <taxon>Pseudonocardiales</taxon>
        <taxon>Pseudonocardiaceae</taxon>
        <taxon>Saccharopolyspora</taxon>
    </lineage>
</organism>
<sequence>MPEPTASRLGEFIAGTGFADLPGSVAEKAKRHLLDTLGAALAGARTPETAGITAALTTPTAAGAAIWGTGLLATARDAALANGVAAHALELDDTGGCDHSGAVVVPAALAALSLTDRAVSGAELLVAIVLGYDLARRALEGCGGYQEHNQAGWHSTGTCGPFGSAAAAARILALAPEQCSAAVGFAASMSGGLWAFVHSGALSKRLHAGRAAEAGVTAAVLAGSGIPGPVHALDDVWGGFLRTLAPETAEHGALTDGLGVQWRIQRCAIKPHASCRGTHSAVDAVAQLMRNHGLHAEKIREVRVRLSPFLADMCGGRDTRTLGTAQLSLPYAVAAQIAFGAADLAAYGPEQRRDERVRAIMDSVVLEVDSSMSASEEPVIVLVTESAGYQYRVTDPLGSPTNPIGDDALIAKFRRLVPEPTAERLVDTVMRLDELPDARLLLDHLAQEVVSEWLRPADPEGAGA</sequence>
<evidence type="ECO:0000259" key="2">
    <source>
        <dbReference type="Pfam" id="PF03972"/>
    </source>
</evidence>
<reference evidence="4 5" key="1">
    <citation type="submission" date="2019-03" db="EMBL/GenBank/DDBJ databases">
        <title>Draft genome sequences of novel Actinobacteria.</title>
        <authorList>
            <person name="Sahin N."/>
            <person name="Ay H."/>
            <person name="Saygin H."/>
        </authorList>
    </citation>
    <scope>NUCLEOTIDE SEQUENCE [LARGE SCALE GENOMIC DNA]</scope>
    <source>
        <strain evidence="4 5">7K502</strain>
    </source>
</reference>
<dbReference type="InterPro" id="IPR042188">
    <property type="entry name" value="MmgE/PrpD_sf_2"/>
</dbReference>
<dbReference type="OrthoDB" id="9797528at2"/>
<dbReference type="Gene3D" id="1.10.4100.10">
    <property type="entry name" value="2-methylcitrate dehydratase PrpD"/>
    <property type="match status" value="1"/>
</dbReference>
<name>A0A4R4ZFL3_9PSEU</name>
<feature type="domain" description="MmgE/PrpD N-terminal" evidence="2">
    <location>
        <begin position="8"/>
        <end position="245"/>
    </location>
</feature>
<dbReference type="PANTHER" id="PTHR16943">
    <property type="entry name" value="2-METHYLCITRATE DEHYDRATASE-RELATED"/>
    <property type="match status" value="1"/>
</dbReference>
<dbReference type="Pfam" id="PF03972">
    <property type="entry name" value="MmgE_PrpD_N"/>
    <property type="match status" value="1"/>
</dbReference>
<dbReference type="Proteomes" id="UP000294947">
    <property type="component" value="Unassembled WGS sequence"/>
</dbReference>
<keyword evidence="5" id="KW-1185">Reference proteome</keyword>
<proteinExistence type="inferred from homology"/>
<comment type="caution">
    <text evidence="4">The sequence shown here is derived from an EMBL/GenBank/DDBJ whole genome shotgun (WGS) entry which is preliminary data.</text>
</comment>
<dbReference type="InterPro" id="IPR045337">
    <property type="entry name" value="MmgE_PrpD_C"/>
</dbReference>
<evidence type="ECO:0000256" key="1">
    <source>
        <dbReference type="ARBA" id="ARBA00006174"/>
    </source>
</evidence>
<dbReference type="Gene3D" id="3.30.1330.120">
    <property type="entry name" value="2-methylcitrate dehydratase PrpD"/>
    <property type="match status" value="1"/>
</dbReference>
<dbReference type="PANTHER" id="PTHR16943:SF8">
    <property type="entry name" value="2-METHYLCITRATE DEHYDRATASE"/>
    <property type="match status" value="1"/>
</dbReference>
<dbReference type="SUPFAM" id="SSF103378">
    <property type="entry name" value="2-methylcitrate dehydratase PrpD"/>
    <property type="match status" value="1"/>
</dbReference>
<evidence type="ECO:0000313" key="4">
    <source>
        <dbReference type="EMBL" id="TDD55262.1"/>
    </source>
</evidence>
<dbReference type="InterPro" id="IPR036148">
    <property type="entry name" value="MmgE/PrpD_sf"/>
</dbReference>
<comment type="similarity">
    <text evidence="1">Belongs to the PrpD family.</text>
</comment>
<protein>
    <submittedName>
        <fullName evidence="4">MmgE/PrpD family protein</fullName>
    </submittedName>
</protein>
<feature type="domain" description="MmgE/PrpD C-terminal" evidence="3">
    <location>
        <begin position="272"/>
        <end position="419"/>
    </location>
</feature>
<gene>
    <name evidence="4" type="ORF">E1288_05140</name>
</gene>
<evidence type="ECO:0000259" key="3">
    <source>
        <dbReference type="Pfam" id="PF19305"/>
    </source>
</evidence>
<dbReference type="GO" id="GO:0016829">
    <property type="term" value="F:lyase activity"/>
    <property type="evidence" value="ECO:0007669"/>
    <property type="project" value="InterPro"/>
</dbReference>
<dbReference type="InterPro" id="IPR042183">
    <property type="entry name" value="MmgE/PrpD_sf_1"/>
</dbReference>